<dbReference type="Proteomes" id="UP000035352">
    <property type="component" value="Chromosome"/>
</dbReference>
<accession>A0A0G3BLS5</accession>
<gene>
    <name evidence="6" type="ORF">AAW51_0819</name>
</gene>
<evidence type="ECO:0000313" key="6">
    <source>
        <dbReference type="EMBL" id="AKJ27510.1"/>
    </source>
</evidence>
<dbReference type="STRING" id="413882.AAW51_0819"/>
<dbReference type="InterPro" id="IPR009057">
    <property type="entry name" value="Homeodomain-like_sf"/>
</dbReference>
<dbReference type="InterPro" id="IPR032687">
    <property type="entry name" value="AraC-type_N"/>
</dbReference>
<name>A0A0G3BLS5_9BURK</name>
<dbReference type="GO" id="GO:0000976">
    <property type="term" value="F:transcription cis-regulatory region binding"/>
    <property type="evidence" value="ECO:0007669"/>
    <property type="project" value="TreeGrafter"/>
</dbReference>
<dbReference type="PANTHER" id="PTHR47894:SF1">
    <property type="entry name" value="HTH-TYPE TRANSCRIPTIONAL REGULATOR VQSM"/>
    <property type="match status" value="1"/>
</dbReference>
<evidence type="ECO:0000313" key="7">
    <source>
        <dbReference type="Proteomes" id="UP000035352"/>
    </source>
</evidence>
<keyword evidence="7" id="KW-1185">Reference proteome</keyword>
<organism evidence="6 7">
    <name type="scientific">Caldimonas brevitalea</name>
    <dbReference type="NCBI Taxonomy" id="413882"/>
    <lineage>
        <taxon>Bacteria</taxon>
        <taxon>Pseudomonadati</taxon>
        <taxon>Pseudomonadota</taxon>
        <taxon>Betaproteobacteria</taxon>
        <taxon>Burkholderiales</taxon>
        <taxon>Sphaerotilaceae</taxon>
        <taxon>Caldimonas</taxon>
    </lineage>
</organism>
<evidence type="ECO:0000259" key="5">
    <source>
        <dbReference type="PROSITE" id="PS01124"/>
    </source>
</evidence>
<feature type="domain" description="HTH araC/xylS-type" evidence="5">
    <location>
        <begin position="261"/>
        <end position="359"/>
    </location>
</feature>
<dbReference type="Gene3D" id="1.10.10.60">
    <property type="entry name" value="Homeodomain-like"/>
    <property type="match status" value="1"/>
</dbReference>
<evidence type="ECO:0000256" key="2">
    <source>
        <dbReference type="ARBA" id="ARBA00023125"/>
    </source>
</evidence>
<dbReference type="GO" id="GO:0005829">
    <property type="term" value="C:cytosol"/>
    <property type="evidence" value="ECO:0007669"/>
    <property type="project" value="TreeGrafter"/>
</dbReference>
<sequence length="391" mass="44235">MRPTNYLVGPPLRARKPVNGWRPAPASREPTAAVYESAVTLVRLLLRHGVSEAEVEAVTGMSLERTRHPDARVPVSQIERLWQMAADRLNKPAIALELHHHYPENRLHFVAHLGMRCANMRSAIEHWRKYAFLVSEIDDVDYVVEGGTARFIYSCRDPRYTARWFAEHFLSLALWFAKSFTGHTLKLNGVRFMHAAPLNRIAHERTFQAPIEFSASENSISFDASYLDLPFRTADSYLHHFLVAKADELKAGLEQEARVENQVVAAISLLLTRGEEVTLDRVAELLKQSPRRLRQVLEAEGQRFRDLFDEVRREAAARYLVQGMSISQVAVLLGFSEPSALQHAFRRWYHTSPGDFRQQYARSGASLADVTPLPGPAGIPRRLTGGAHTQS</sequence>
<dbReference type="KEGG" id="pbh:AAW51_0819"/>
<dbReference type="Pfam" id="PF12833">
    <property type="entry name" value="HTH_18"/>
    <property type="match status" value="1"/>
</dbReference>
<keyword evidence="1" id="KW-0805">Transcription regulation</keyword>
<dbReference type="AlphaFoldDB" id="A0A0G3BLS5"/>
<dbReference type="SUPFAM" id="SSF46689">
    <property type="entry name" value="Homeodomain-like"/>
    <property type="match status" value="1"/>
</dbReference>
<dbReference type="EMBL" id="CP011371">
    <property type="protein sequence ID" value="AKJ27510.1"/>
    <property type="molecule type" value="Genomic_DNA"/>
</dbReference>
<dbReference type="Pfam" id="PF12625">
    <property type="entry name" value="Arabinose_bd"/>
    <property type="match status" value="1"/>
</dbReference>
<feature type="region of interest" description="Disordered" evidence="4">
    <location>
        <begin position="372"/>
        <end position="391"/>
    </location>
</feature>
<dbReference type="PROSITE" id="PS01124">
    <property type="entry name" value="HTH_ARAC_FAMILY_2"/>
    <property type="match status" value="1"/>
</dbReference>
<evidence type="ECO:0000256" key="3">
    <source>
        <dbReference type="ARBA" id="ARBA00023163"/>
    </source>
</evidence>
<dbReference type="PANTHER" id="PTHR47894">
    <property type="entry name" value="HTH-TYPE TRANSCRIPTIONAL REGULATOR GADX"/>
    <property type="match status" value="1"/>
</dbReference>
<protein>
    <submittedName>
        <fullName evidence="6">Transcriptional regulator, AraC family</fullName>
    </submittedName>
</protein>
<dbReference type="OrthoDB" id="6506763at2"/>
<dbReference type="InterPro" id="IPR018060">
    <property type="entry name" value="HTH_AraC"/>
</dbReference>
<evidence type="ECO:0000256" key="4">
    <source>
        <dbReference type="SAM" id="MobiDB-lite"/>
    </source>
</evidence>
<dbReference type="RefSeq" id="WP_083438069.1">
    <property type="nucleotide sequence ID" value="NZ_CP011371.1"/>
</dbReference>
<proteinExistence type="predicted"/>
<evidence type="ECO:0000256" key="1">
    <source>
        <dbReference type="ARBA" id="ARBA00023015"/>
    </source>
</evidence>
<keyword evidence="2" id="KW-0238">DNA-binding</keyword>
<dbReference type="SMART" id="SM00342">
    <property type="entry name" value="HTH_ARAC"/>
    <property type="match status" value="1"/>
</dbReference>
<reference evidence="6 7" key="1">
    <citation type="submission" date="2015-05" db="EMBL/GenBank/DDBJ databases">
        <authorList>
            <person name="Tang B."/>
            <person name="Yu Y."/>
        </authorList>
    </citation>
    <scope>NUCLEOTIDE SEQUENCE [LARGE SCALE GENOMIC DNA]</scope>
    <source>
        <strain evidence="6 7">DSM 7029</strain>
    </source>
</reference>
<dbReference type="GO" id="GO:0003700">
    <property type="term" value="F:DNA-binding transcription factor activity"/>
    <property type="evidence" value="ECO:0007669"/>
    <property type="project" value="InterPro"/>
</dbReference>
<keyword evidence="3" id="KW-0804">Transcription</keyword>